<proteinExistence type="predicted"/>
<dbReference type="RefSeq" id="WP_245705875.1">
    <property type="nucleotide sequence ID" value="NZ_FNQK01000007.1"/>
</dbReference>
<dbReference type="PANTHER" id="PTHR33408">
    <property type="entry name" value="TRANSPOSASE"/>
    <property type="match status" value="1"/>
</dbReference>
<dbReference type="AlphaFoldDB" id="A0A1H3YM61"/>
<dbReference type="EMBL" id="FNQK01000029">
    <property type="protein sequence ID" value="SEA70735.1"/>
    <property type="molecule type" value="Genomic_DNA"/>
</dbReference>
<evidence type="ECO:0000313" key="4">
    <source>
        <dbReference type="EMBL" id="SEA12636.1"/>
    </source>
</evidence>
<dbReference type="EMBL" id="FNQK01000007">
    <property type="protein sequence ID" value="SEA12636.1"/>
    <property type="molecule type" value="Genomic_DNA"/>
</dbReference>
<evidence type="ECO:0000259" key="3">
    <source>
        <dbReference type="Pfam" id="PF13751"/>
    </source>
</evidence>
<evidence type="ECO:0000313" key="7">
    <source>
        <dbReference type="Proteomes" id="UP000198846"/>
    </source>
</evidence>
<evidence type="ECO:0000313" key="5">
    <source>
        <dbReference type="EMBL" id="SEA38922.1"/>
    </source>
</evidence>
<keyword evidence="7" id="KW-1185">Reference proteome</keyword>
<feature type="domain" description="Transposase DDE" evidence="3">
    <location>
        <begin position="341"/>
        <end position="459"/>
    </location>
</feature>
<feature type="region of interest" description="Disordered" evidence="1">
    <location>
        <begin position="208"/>
        <end position="227"/>
    </location>
</feature>
<gene>
    <name evidence="4" type="ORF">SAMN04487990_1071</name>
    <name evidence="5" type="ORF">SAMN04487990_1121</name>
    <name evidence="6" type="ORF">SAMN04487990_1291</name>
</gene>
<protein>
    <submittedName>
        <fullName evidence="4">Transposase</fullName>
    </submittedName>
</protein>
<dbReference type="InterPro" id="IPR025668">
    <property type="entry name" value="Tnp_DDE_dom"/>
</dbReference>
<evidence type="ECO:0000259" key="2">
    <source>
        <dbReference type="Pfam" id="PF05598"/>
    </source>
</evidence>
<reference evidence="7" key="2">
    <citation type="submission" date="2016-10" db="EMBL/GenBank/DDBJ databases">
        <authorList>
            <person name="Varghese N."/>
            <person name="Submissions S."/>
        </authorList>
    </citation>
    <scope>NUCLEOTIDE SEQUENCE [LARGE SCALE GENOMIC DNA]</scope>
    <source>
        <strain evidence="7">DSM 23842</strain>
    </source>
</reference>
<dbReference type="Proteomes" id="UP000198846">
    <property type="component" value="Unassembled WGS sequence"/>
</dbReference>
<feature type="domain" description="Transposase InsH N-terminal" evidence="2">
    <location>
        <begin position="18"/>
        <end position="109"/>
    </location>
</feature>
<evidence type="ECO:0000313" key="6">
    <source>
        <dbReference type="EMBL" id="SEA70735.1"/>
    </source>
</evidence>
<dbReference type="EMBL" id="FNQK01000012">
    <property type="protein sequence ID" value="SEA38922.1"/>
    <property type="molecule type" value="Genomic_DNA"/>
</dbReference>
<dbReference type="Pfam" id="PF05598">
    <property type="entry name" value="DUF772"/>
    <property type="match status" value="1"/>
</dbReference>
<accession>A0A1H3YM61</accession>
<dbReference type="STRING" id="283786.SAMN04487990_1071"/>
<sequence length="523" mass="60288">MEYQQGENRQQLALYASCLDDMVPQDNSVRFIDQFVESIDLQEMGFEPLPSQGRPPYNPADLLKLYIYGYMNRMRSSRQLEKECHRNLEVIWLLKNLKPDHNTIARFRKENPKAIKRVFRYSVEIAKNFNLIGGLLIAGDSTKLRAQNSKKNNYNKKKIERHLAYIEDKLKEHSLALEQADGDKAEALSTEIAKHKKHHKKYTRIKQELQADKTSENPQLSTSDPDSRHQIVRGMITEVCYTLQTTVDDQNKILIDYKLTNQNDKKAMGMMLRRAKSILRTNKFTALYDKGYHTGSEFCTAHQLDIKTLVAIPAIGRASQAPHPKYNAENFIYNQKTDTYTCPEGHKLTSNQSHYKTRNYTFKQYKTKACKGCSVRSLCTKAKNGKIVQRSEYAPYIEANAHRVTQNKQRYKQRQALVEHPYGTLKRQWGFDYIITKRKIAVASADAGLMTLAYNLKRLFNLGVKFDITAVCAALNSFLGVILLAITQLSTQEALKIAFPRNFIKFMKYGNLNPATEFKRKLV</sequence>
<name>A0A1H3YM61_BIZPA</name>
<dbReference type="NCBIfam" id="NF033551">
    <property type="entry name" value="transpos_IS1182"/>
    <property type="match status" value="1"/>
</dbReference>
<evidence type="ECO:0000256" key="1">
    <source>
        <dbReference type="SAM" id="MobiDB-lite"/>
    </source>
</evidence>
<organism evidence="4 7">
    <name type="scientific">Bizionia paragorgiae</name>
    <dbReference type="NCBI Taxonomy" id="283786"/>
    <lineage>
        <taxon>Bacteria</taxon>
        <taxon>Pseudomonadati</taxon>
        <taxon>Bacteroidota</taxon>
        <taxon>Flavobacteriia</taxon>
        <taxon>Flavobacteriales</taxon>
        <taxon>Flavobacteriaceae</taxon>
        <taxon>Bizionia</taxon>
    </lineage>
</organism>
<dbReference type="InterPro" id="IPR047629">
    <property type="entry name" value="IS1182_transpos"/>
</dbReference>
<dbReference type="PANTHER" id="PTHR33408:SF2">
    <property type="entry name" value="TRANSPOSASE DDE DOMAIN-CONTAINING PROTEIN"/>
    <property type="match status" value="1"/>
</dbReference>
<dbReference type="Pfam" id="PF13751">
    <property type="entry name" value="DDE_Tnp_1_6"/>
    <property type="match status" value="1"/>
</dbReference>
<dbReference type="InterPro" id="IPR008490">
    <property type="entry name" value="Transposase_InsH_N"/>
</dbReference>
<reference evidence="4 7" key="1">
    <citation type="submission" date="2016-10" db="EMBL/GenBank/DDBJ databases">
        <authorList>
            <person name="de Groot N.N."/>
        </authorList>
    </citation>
    <scope>NUCLEOTIDE SEQUENCE [LARGE SCALE GENOMIC DNA]</scope>
    <source>
        <strain evidence="4 7">DSM 23842</strain>
    </source>
</reference>